<evidence type="ECO:0000313" key="3">
    <source>
        <dbReference type="Proteomes" id="UP001159364"/>
    </source>
</evidence>
<protein>
    <recommendedName>
        <fullName evidence="4">Calcineurin-like phosphoesterase domain-containing protein</fullName>
    </recommendedName>
</protein>
<dbReference type="InterPro" id="IPR029052">
    <property type="entry name" value="Metallo-depent_PP-like"/>
</dbReference>
<keyword evidence="3" id="KW-1185">Reference proteome</keyword>
<keyword evidence="1" id="KW-0472">Membrane</keyword>
<reference evidence="2 3" key="1">
    <citation type="submission" date="2021-09" db="EMBL/GenBank/DDBJ databases">
        <title>Genomic insights and catalytic innovation underlie evolution of tropane alkaloids biosynthesis.</title>
        <authorList>
            <person name="Wang Y.-J."/>
            <person name="Tian T."/>
            <person name="Huang J.-P."/>
            <person name="Huang S.-X."/>
        </authorList>
    </citation>
    <scope>NUCLEOTIDE SEQUENCE [LARGE SCALE GENOMIC DNA]</scope>
    <source>
        <strain evidence="2">KIB-2018</strain>
        <tissue evidence="2">Leaf</tissue>
    </source>
</reference>
<keyword evidence="1" id="KW-1133">Transmembrane helix</keyword>
<gene>
    <name evidence="2" type="ORF">K2173_017644</name>
</gene>
<evidence type="ECO:0000313" key="2">
    <source>
        <dbReference type="EMBL" id="KAJ8753105.1"/>
    </source>
</evidence>
<dbReference type="EMBL" id="JAIWQS010000010">
    <property type="protein sequence ID" value="KAJ8753105.1"/>
    <property type="molecule type" value="Genomic_DNA"/>
</dbReference>
<dbReference type="SUPFAM" id="SSF56300">
    <property type="entry name" value="Metallo-dependent phosphatases"/>
    <property type="match status" value="1"/>
</dbReference>
<comment type="caution">
    <text evidence="2">The sequence shown here is derived from an EMBL/GenBank/DDBJ whole genome shotgun (WGS) entry which is preliminary data.</text>
</comment>
<evidence type="ECO:0008006" key="4">
    <source>
        <dbReference type="Google" id="ProtNLM"/>
    </source>
</evidence>
<evidence type="ECO:0000256" key="1">
    <source>
        <dbReference type="SAM" id="Phobius"/>
    </source>
</evidence>
<dbReference type="Gene3D" id="3.60.21.10">
    <property type="match status" value="1"/>
</dbReference>
<feature type="transmembrane region" description="Helical" evidence="1">
    <location>
        <begin position="7"/>
        <end position="26"/>
    </location>
</feature>
<sequence>MEEKKRPWLCTLFTQLFLCIALYIALNLGRPPRFTYRNSYSNGGPLDTYFISVKGGYRTLEQQSRLLKKMEKVALIYKVRFVVNVGETGEDDPLSQNASRIFQSLHIPWYTTRASNSPNDGCFVKEIIITHDKVLHIVGVNTVSVQESMKSTGGFHDNQLNCLTQTLEATSGNWLVVVGYHSVVVCEENKEQIKPKQIHKSLQDIFLKYGVDAYLSTHSCINYTYQGAVAHIGVLDRTPGISHLARRSKRSSFPNINMVDGFLLHRVNHLEITTYAVTIDGEVVSRSTIQQRGREAV</sequence>
<accession>A0AAV8SMH6</accession>
<keyword evidence="1" id="KW-0812">Transmembrane</keyword>
<organism evidence="2 3">
    <name type="scientific">Erythroxylum novogranatense</name>
    <dbReference type="NCBI Taxonomy" id="1862640"/>
    <lineage>
        <taxon>Eukaryota</taxon>
        <taxon>Viridiplantae</taxon>
        <taxon>Streptophyta</taxon>
        <taxon>Embryophyta</taxon>
        <taxon>Tracheophyta</taxon>
        <taxon>Spermatophyta</taxon>
        <taxon>Magnoliopsida</taxon>
        <taxon>eudicotyledons</taxon>
        <taxon>Gunneridae</taxon>
        <taxon>Pentapetalae</taxon>
        <taxon>rosids</taxon>
        <taxon>fabids</taxon>
        <taxon>Malpighiales</taxon>
        <taxon>Erythroxylaceae</taxon>
        <taxon>Erythroxylum</taxon>
    </lineage>
</organism>
<dbReference type="AlphaFoldDB" id="A0AAV8SMH6"/>
<proteinExistence type="predicted"/>
<name>A0AAV8SMH6_9ROSI</name>
<dbReference type="Proteomes" id="UP001159364">
    <property type="component" value="Linkage Group LG10"/>
</dbReference>